<dbReference type="PRINTS" id="PR00318">
    <property type="entry name" value="GPROTEINA"/>
</dbReference>
<dbReference type="Proteomes" id="UP000005207">
    <property type="component" value="Linkage group LG9"/>
</dbReference>
<keyword evidence="2 9" id="KW-0479">Metal-binding</keyword>
<reference evidence="11" key="3">
    <citation type="submission" date="2025-09" db="UniProtKB">
        <authorList>
            <consortium name="Ensembl"/>
        </authorList>
    </citation>
    <scope>IDENTIFICATION</scope>
</reference>
<dbReference type="Gene3D" id="3.40.50.300">
    <property type="entry name" value="P-loop containing nucleotide triphosphate hydrolases"/>
    <property type="match status" value="1"/>
</dbReference>
<dbReference type="GO" id="GO:0007606">
    <property type="term" value="P:sensory perception of chemical stimulus"/>
    <property type="evidence" value="ECO:0007669"/>
    <property type="project" value="TreeGrafter"/>
</dbReference>
<dbReference type="GO" id="GO:0001664">
    <property type="term" value="F:G protein-coupled receptor binding"/>
    <property type="evidence" value="ECO:0007669"/>
    <property type="project" value="TreeGrafter"/>
</dbReference>
<accession>I3JU67</accession>
<dbReference type="PANTHER" id="PTHR10218">
    <property type="entry name" value="GTP-BINDING PROTEIN ALPHA SUBUNIT"/>
    <property type="match status" value="1"/>
</dbReference>
<dbReference type="InterPro" id="IPR000367">
    <property type="entry name" value="Gprotein_alpha_S"/>
</dbReference>
<keyword evidence="4 9" id="KW-0460">Magnesium</keyword>
<name>I3JU67_ORENI</name>
<dbReference type="SUPFAM" id="SSF47895">
    <property type="entry name" value="Transducin (alpha subunit), insertion domain"/>
    <property type="match status" value="1"/>
</dbReference>
<feature type="binding site" evidence="8">
    <location>
        <begin position="49"/>
        <end position="54"/>
    </location>
    <ligand>
        <name>GTP</name>
        <dbReference type="ChEBI" id="CHEBI:37565"/>
    </ligand>
</feature>
<dbReference type="InParanoid" id="I3JU67"/>
<dbReference type="CDD" id="cd00066">
    <property type="entry name" value="G-alpha"/>
    <property type="match status" value="1"/>
</dbReference>
<evidence type="ECO:0008006" key="13">
    <source>
        <dbReference type="Google" id="ProtNLM"/>
    </source>
</evidence>
<feature type="binding site" evidence="9">
    <location>
        <position position="53"/>
    </location>
    <ligand>
        <name>Mg(2+)</name>
        <dbReference type="ChEBI" id="CHEBI:18420"/>
    </ligand>
</feature>
<reference evidence="12" key="1">
    <citation type="submission" date="2012-01" db="EMBL/GenBank/DDBJ databases">
        <title>The Genome Sequence of Oreochromis niloticus (Nile Tilapia).</title>
        <authorList>
            <consortium name="Broad Institute Genome Assembly Team"/>
            <consortium name="Broad Institute Sequencing Platform"/>
            <person name="Di Palma F."/>
            <person name="Johnson J."/>
            <person name="Lander E.S."/>
            <person name="Lindblad-Toh K."/>
        </authorList>
    </citation>
    <scope>NUCLEOTIDE SEQUENCE [LARGE SCALE GENOMIC DNA]</scope>
</reference>
<dbReference type="Pfam" id="PF00503">
    <property type="entry name" value="G-alpha"/>
    <property type="match status" value="1"/>
</dbReference>
<dbReference type="FunFam" id="3.40.50.300:FF:006178">
    <property type="entry name" value="Guanine nucleotide-binding protein G(s) subunit alpha isoforms short"/>
    <property type="match status" value="1"/>
</dbReference>
<dbReference type="InterPro" id="IPR011025">
    <property type="entry name" value="GproteinA_insert"/>
</dbReference>
<dbReference type="InterPro" id="IPR027417">
    <property type="entry name" value="P-loop_NTPase"/>
</dbReference>
<feature type="compositionally biased region" description="Basic and acidic residues" evidence="10">
    <location>
        <begin position="7"/>
        <end position="21"/>
    </location>
</feature>
<dbReference type="PRINTS" id="PR00443">
    <property type="entry name" value="GPROTEINAS"/>
</dbReference>
<sequence length="391" mass="45743">MGCLGGKTDEERLDEKAKREANKKIEKQLQRERQTYKATHRLLLLGAGESGKSTIVKQMRILHVDGFNAEMFYLSQFSCWSFREKQQKVQDIRKNVKDAIVTIVSAMTILAPPIPLGNPGNQFRADYIKSIGPLSDFEYTEEFFEHAQKLWEDDGVKACFERANEYQLIDCAQYFLDRLDSVRRPDYSPTDQDLLRCRVLTSGIFETRFQVDKVNFHMFDVGGQRDERRKWIQCFNDVTAIIFVAASSSYNMVIREDNSTNRLRESLDLFRSIWTNRFLKTISVILFLNKQDVLAEKILAGKSKLEDYFPEYNNYQLPADAVPDNDEDPKVMRAKFFIRDEFLRISTASGDGKHYCYPHFTCAVDTENIRRVFNDCRDIIQRMHLRQYELL</sequence>
<protein>
    <recommendedName>
        <fullName evidence="13">GNAS complex locus</fullName>
    </recommendedName>
</protein>
<proteinExistence type="inferred from homology"/>
<feature type="binding site" evidence="8">
    <location>
        <begin position="220"/>
        <end position="224"/>
    </location>
    <ligand>
        <name>GTP</name>
        <dbReference type="ChEBI" id="CHEBI:37565"/>
    </ligand>
</feature>
<gene>
    <name evidence="11" type="primary">LOC100709658</name>
</gene>
<evidence type="ECO:0000256" key="1">
    <source>
        <dbReference type="ARBA" id="ARBA00007172"/>
    </source>
</evidence>
<keyword evidence="6" id="KW-0449">Lipoprotein</keyword>
<dbReference type="GO" id="GO:0005525">
    <property type="term" value="F:GTP binding"/>
    <property type="evidence" value="ECO:0007669"/>
    <property type="project" value="UniProtKB-KW"/>
</dbReference>
<evidence type="ECO:0000256" key="3">
    <source>
        <dbReference type="ARBA" id="ARBA00022741"/>
    </source>
</evidence>
<keyword evidence="3 8" id="KW-0547">Nucleotide-binding</keyword>
<dbReference type="GO" id="GO:0031683">
    <property type="term" value="F:G-protein beta/gamma-subunit complex binding"/>
    <property type="evidence" value="ECO:0007669"/>
    <property type="project" value="InterPro"/>
</dbReference>
<organism evidence="11 12">
    <name type="scientific">Oreochromis niloticus</name>
    <name type="common">Nile tilapia</name>
    <name type="synonym">Tilapia nilotica</name>
    <dbReference type="NCBI Taxonomy" id="8128"/>
    <lineage>
        <taxon>Eukaryota</taxon>
        <taxon>Metazoa</taxon>
        <taxon>Chordata</taxon>
        <taxon>Craniata</taxon>
        <taxon>Vertebrata</taxon>
        <taxon>Euteleostomi</taxon>
        <taxon>Actinopterygii</taxon>
        <taxon>Neopterygii</taxon>
        <taxon>Teleostei</taxon>
        <taxon>Neoteleostei</taxon>
        <taxon>Acanthomorphata</taxon>
        <taxon>Ovalentaria</taxon>
        <taxon>Cichlomorphae</taxon>
        <taxon>Cichliformes</taxon>
        <taxon>Cichlidae</taxon>
        <taxon>African cichlids</taxon>
        <taxon>Pseudocrenilabrinae</taxon>
        <taxon>Oreochromini</taxon>
        <taxon>Oreochromis</taxon>
    </lineage>
</organism>
<keyword evidence="12" id="KW-1185">Reference proteome</keyword>
<dbReference type="PANTHER" id="PTHR10218:SF233">
    <property type="entry name" value="GUANINE NUCLEOTIDE-BINDING PROTEIN G(OLF) SUBUNIT ALPHA"/>
    <property type="match status" value="1"/>
</dbReference>
<evidence type="ECO:0000256" key="2">
    <source>
        <dbReference type="ARBA" id="ARBA00022723"/>
    </source>
</evidence>
<dbReference type="GO" id="GO:0005834">
    <property type="term" value="C:heterotrimeric G-protein complex"/>
    <property type="evidence" value="ECO:0007669"/>
    <property type="project" value="TreeGrafter"/>
</dbReference>
<keyword evidence="5 8" id="KW-0342">GTP-binding</keyword>
<evidence type="ECO:0000256" key="8">
    <source>
        <dbReference type="PIRSR" id="PIRSR601019-1"/>
    </source>
</evidence>
<dbReference type="SMART" id="SM00275">
    <property type="entry name" value="G_alpha"/>
    <property type="match status" value="1"/>
</dbReference>
<evidence type="ECO:0000256" key="6">
    <source>
        <dbReference type="ARBA" id="ARBA00023139"/>
    </source>
</evidence>
<evidence type="ECO:0000256" key="4">
    <source>
        <dbReference type="ARBA" id="ARBA00022842"/>
    </source>
</evidence>
<feature type="region of interest" description="Disordered" evidence="10">
    <location>
        <begin position="1"/>
        <end position="21"/>
    </location>
</feature>
<evidence type="ECO:0000256" key="10">
    <source>
        <dbReference type="SAM" id="MobiDB-lite"/>
    </source>
</evidence>
<dbReference type="GO" id="GO:0003924">
    <property type="term" value="F:GTPase activity"/>
    <property type="evidence" value="ECO:0007669"/>
    <property type="project" value="InterPro"/>
</dbReference>
<reference evidence="11" key="2">
    <citation type="submission" date="2025-08" db="UniProtKB">
        <authorList>
            <consortium name="Ensembl"/>
        </authorList>
    </citation>
    <scope>IDENTIFICATION</scope>
</reference>
<dbReference type="PROSITE" id="PS51882">
    <property type="entry name" value="G_ALPHA"/>
    <property type="match status" value="1"/>
</dbReference>
<dbReference type="GO" id="GO:0007191">
    <property type="term" value="P:adenylate cyclase-activating dopamine receptor signaling pathway"/>
    <property type="evidence" value="ECO:0007669"/>
    <property type="project" value="TreeGrafter"/>
</dbReference>
<feature type="binding site" evidence="8">
    <location>
        <begin position="195"/>
        <end position="201"/>
    </location>
    <ligand>
        <name>GTP</name>
        <dbReference type="ChEBI" id="CHEBI:37565"/>
    </ligand>
</feature>
<feature type="binding site" evidence="8">
    <location>
        <begin position="289"/>
        <end position="292"/>
    </location>
    <ligand>
        <name>GTP</name>
        <dbReference type="ChEBI" id="CHEBI:37565"/>
    </ligand>
</feature>
<keyword evidence="6" id="KW-0564">Palmitate</keyword>
<keyword evidence="7" id="KW-0807">Transducer</keyword>
<dbReference type="OMA" id="MGCLGGQ"/>
<dbReference type="FunFam" id="1.10.400.10:FF:000003">
    <property type="entry name" value="Guanine nucleotide-binding protein G(S) subunit alpha"/>
    <property type="match status" value="1"/>
</dbReference>
<feature type="binding site" evidence="9">
    <location>
        <position position="201"/>
    </location>
    <ligand>
        <name>Mg(2+)</name>
        <dbReference type="ChEBI" id="CHEBI:18420"/>
    </ligand>
</feature>
<feature type="binding site" evidence="8">
    <location>
        <position position="363"/>
    </location>
    <ligand>
        <name>GTP</name>
        <dbReference type="ChEBI" id="CHEBI:37565"/>
    </ligand>
</feature>
<evidence type="ECO:0000256" key="9">
    <source>
        <dbReference type="PIRSR" id="PIRSR601019-2"/>
    </source>
</evidence>
<dbReference type="Ensembl" id="ENSONIT00000012421.2">
    <property type="protein sequence ID" value="ENSONIP00000012412.2"/>
    <property type="gene ID" value="ENSONIG00000009877.2"/>
</dbReference>
<evidence type="ECO:0000313" key="12">
    <source>
        <dbReference type="Proteomes" id="UP000005207"/>
    </source>
</evidence>
<evidence type="ECO:0000256" key="7">
    <source>
        <dbReference type="ARBA" id="ARBA00023224"/>
    </source>
</evidence>
<evidence type="ECO:0000256" key="5">
    <source>
        <dbReference type="ARBA" id="ARBA00023134"/>
    </source>
</evidence>
<dbReference type="AlphaFoldDB" id="I3JU67"/>
<dbReference type="GO" id="GO:0005737">
    <property type="term" value="C:cytoplasm"/>
    <property type="evidence" value="ECO:0007669"/>
    <property type="project" value="TreeGrafter"/>
</dbReference>
<dbReference type="InterPro" id="IPR001019">
    <property type="entry name" value="Gprotein_alpha_su"/>
</dbReference>
<dbReference type="Gene3D" id="1.10.400.10">
    <property type="entry name" value="GI Alpha 1, domain 2-like"/>
    <property type="match status" value="1"/>
</dbReference>
<dbReference type="GO" id="GO:0046872">
    <property type="term" value="F:metal ion binding"/>
    <property type="evidence" value="ECO:0007669"/>
    <property type="project" value="UniProtKB-KW"/>
</dbReference>
<dbReference type="SUPFAM" id="SSF52540">
    <property type="entry name" value="P-loop containing nucleoside triphosphate hydrolases"/>
    <property type="match status" value="1"/>
</dbReference>
<comment type="similarity">
    <text evidence="1">Belongs to the G-alpha family. G(s) subfamily.</text>
</comment>
<dbReference type="FunFam" id="3.40.50.300:FF:000720">
    <property type="entry name" value="Guanine nucleotide-binding protein G(k) subunit alpha"/>
    <property type="match status" value="1"/>
</dbReference>
<dbReference type="GeneTree" id="ENSGT00940000155271"/>
<evidence type="ECO:0000313" key="11">
    <source>
        <dbReference type="Ensembl" id="ENSONIP00000012412.2"/>
    </source>
</evidence>